<comment type="caution">
    <text evidence="1">The sequence shown here is derived from an EMBL/GenBank/DDBJ whole genome shotgun (WGS) entry which is preliminary data.</text>
</comment>
<proteinExistence type="predicted"/>
<evidence type="ECO:0000313" key="1">
    <source>
        <dbReference type="EMBL" id="EKR65325.1"/>
    </source>
</evidence>
<organism evidence="1 2">
    <name type="scientific">Leptospira weilii str. 2006001853</name>
    <dbReference type="NCBI Taxonomy" id="1001589"/>
    <lineage>
        <taxon>Bacteria</taxon>
        <taxon>Pseudomonadati</taxon>
        <taxon>Spirochaetota</taxon>
        <taxon>Spirochaetia</taxon>
        <taxon>Leptospirales</taxon>
        <taxon>Leptospiraceae</taxon>
        <taxon>Leptospira</taxon>
    </lineage>
</organism>
<evidence type="ECO:0000313" key="2">
    <source>
        <dbReference type="Proteomes" id="UP000001338"/>
    </source>
</evidence>
<dbReference type="Proteomes" id="UP000001338">
    <property type="component" value="Unassembled WGS sequence"/>
</dbReference>
<accession>A0A828Z798</accession>
<gene>
    <name evidence="1" type="ORF">LEP1GSC036_1776</name>
</gene>
<reference evidence="1 2" key="1">
    <citation type="submission" date="2012-10" db="EMBL/GenBank/DDBJ databases">
        <authorList>
            <person name="Harkins D.M."/>
            <person name="Durkin A.S."/>
            <person name="Brinkac L.M."/>
            <person name="Haft D.H."/>
            <person name="Selengut J.D."/>
            <person name="Sanka R."/>
            <person name="DePew J."/>
            <person name="Purushe J."/>
            <person name="Whelen A.C."/>
            <person name="Vinetz J.M."/>
            <person name="Sutton G.G."/>
            <person name="Nierman W.C."/>
            <person name="Fouts D.E."/>
        </authorList>
    </citation>
    <scope>NUCLEOTIDE SEQUENCE [LARGE SCALE GENOMIC DNA]</scope>
    <source>
        <strain evidence="1 2">2006001853</strain>
    </source>
</reference>
<sequence length="54" mass="6399">MKNISFDPYYPKSLLNLWGWLWLGARFEFNVSSVVENKKEFSKSRNSYNFGICS</sequence>
<dbReference type="EMBL" id="AFLV02000022">
    <property type="protein sequence ID" value="EKR65325.1"/>
    <property type="molecule type" value="Genomic_DNA"/>
</dbReference>
<dbReference type="AlphaFoldDB" id="A0A828Z798"/>
<protein>
    <submittedName>
        <fullName evidence="1">Uncharacterized protein</fullName>
    </submittedName>
</protein>
<name>A0A828Z798_9LEPT</name>